<protein>
    <recommendedName>
        <fullName evidence="1">Peptidase M28 domain-containing protein</fullName>
    </recommendedName>
</protein>
<gene>
    <name evidence="2" type="ORF">METZ01_LOCUS392026</name>
</gene>
<dbReference type="Gene3D" id="3.40.630.10">
    <property type="entry name" value="Zn peptidases"/>
    <property type="match status" value="1"/>
</dbReference>
<dbReference type="PANTHER" id="PTHR12147">
    <property type="entry name" value="METALLOPEPTIDASE M28 FAMILY MEMBER"/>
    <property type="match status" value="1"/>
</dbReference>
<dbReference type="PANTHER" id="PTHR12147:SF26">
    <property type="entry name" value="PEPTIDASE M28 DOMAIN-CONTAINING PROTEIN"/>
    <property type="match status" value="1"/>
</dbReference>
<sequence length="205" mass="22064">TVIVITAHYDHLGIRDGQVFNGADDNASGSVALLEIARRLAASPLRHTALIALVDAEEVGSRGARAILNDELVPLENIVLNVNLDMVSRTGGLLWAAGAYHTPALRPVLSRVAADADEALVLRQGHDRPGAPEGDDWTHSSDHSAFHSMGIPFVYFGVEDHEDYHRSTDDVERVNPGQYVIAVRTILRAIRALDAALPFGAPSPL</sequence>
<evidence type="ECO:0000313" key="2">
    <source>
        <dbReference type="EMBL" id="SVD39172.1"/>
    </source>
</evidence>
<name>A0A382UY28_9ZZZZ</name>
<dbReference type="SUPFAM" id="SSF53187">
    <property type="entry name" value="Zn-dependent exopeptidases"/>
    <property type="match status" value="1"/>
</dbReference>
<dbReference type="GO" id="GO:0008235">
    <property type="term" value="F:metalloexopeptidase activity"/>
    <property type="evidence" value="ECO:0007669"/>
    <property type="project" value="InterPro"/>
</dbReference>
<evidence type="ECO:0000259" key="1">
    <source>
        <dbReference type="Pfam" id="PF04389"/>
    </source>
</evidence>
<feature type="non-terminal residue" evidence="2">
    <location>
        <position position="1"/>
    </location>
</feature>
<dbReference type="EMBL" id="UINC01147696">
    <property type="protein sequence ID" value="SVD39172.1"/>
    <property type="molecule type" value="Genomic_DNA"/>
</dbReference>
<dbReference type="AlphaFoldDB" id="A0A382UY28"/>
<reference evidence="2" key="1">
    <citation type="submission" date="2018-05" db="EMBL/GenBank/DDBJ databases">
        <authorList>
            <person name="Lanie J.A."/>
            <person name="Ng W.-L."/>
            <person name="Kazmierczak K.M."/>
            <person name="Andrzejewski T.M."/>
            <person name="Davidsen T.M."/>
            <person name="Wayne K.J."/>
            <person name="Tettelin H."/>
            <person name="Glass J.I."/>
            <person name="Rusch D."/>
            <person name="Podicherti R."/>
            <person name="Tsui H.-C.T."/>
            <person name="Winkler M.E."/>
        </authorList>
    </citation>
    <scope>NUCLEOTIDE SEQUENCE</scope>
</reference>
<dbReference type="GO" id="GO:0006508">
    <property type="term" value="P:proteolysis"/>
    <property type="evidence" value="ECO:0007669"/>
    <property type="project" value="InterPro"/>
</dbReference>
<feature type="domain" description="Peptidase M28" evidence="1">
    <location>
        <begin position="2"/>
        <end position="188"/>
    </location>
</feature>
<dbReference type="InterPro" id="IPR045175">
    <property type="entry name" value="M28_fam"/>
</dbReference>
<dbReference type="InterPro" id="IPR007484">
    <property type="entry name" value="Peptidase_M28"/>
</dbReference>
<proteinExistence type="predicted"/>
<dbReference type="Pfam" id="PF04389">
    <property type="entry name" value="Peptidase_M28"/>
    <property type="match status" value="1"/>
</dbReference>
<organism evidence="2">
    <name type="scientific">marine metagenome</name>
    <dbReference type="NCBI Taxonomy" id="408172"/>
    <lineage>
        <taxon>unclassified sequences</taxon>
        <taxon>metagenomes</taxon>
        <taxon>ecological metagenomes</taxon>
    </lineage>
</organism>
<accession>A0A382UY28</accession>